<dbReference type="CDD" id="cd02696">
    <property type="entry name" value="MurNAc-LAA"/>
    <property type="match status" value="1"/>
</dbReference>
<dbReference type="PANTHER" id="PTHR30404:SF0">
    <property type="entry name" value="N-ACETYLMURAMOYL-L-ALANINE AMIDASE AMIC"/>
    <property type="match status" value="1"/>
</dbReference>
<reference evidence="5" key="1">
    <citation type="submission" date="2021-03" db="EMBL/GenBank/DDBJ databases">
        <title>Whole genome sequence of Streptomyces bomunensis MMS17-BM035.</title>
        <authorList>
            <person name="Lee J.H."/>
        </authorList>
    </citation>
    <scope>NUCLEOTIDE SEQUENCE</scope>
    <source>
        <strain evidence="5">MMS17-BM035</strain>
    </source>
</reference>
<proteinExistence type="predicted"/>
<dbReference type="PROSITE" id="PS51257">
    <property type="entry name" value="PROKAR_LIPOPROTEIN"/>
    <property type="match status" value="1"/>
</dbReference>
<name>A0A940MEU8_9ACTN</name>
<organism evidence="5 6">
    <name type="scientific">Streptomyces montanisoli</name>
    <dbReference type="NCBI Taxonomy" id="2798581"/>
    <lineage>
        <taxon>Bacteria</taxon>
        <taxon>Bacillati</taxon>
        <taxon>Actinomycetota</taxon>
        <taxon>Actinomycetes</taxon>
        <taxon>Kitasatosporales</taxon>
        <taxon>Streptomycetaceae</taxon>
        <taxon>Streptomyces</taxon>
    </lineage>
</organism>
<dbReference type="Gene3D" id="3.40.630.40">
    <property type="entry name" value="Zn-dependent exopeptidases"/>
    <property type="match status" value="1"/>
</dbReference>
<evidence type="ECO:0000259" key="4">
    <source>
        <dbReference type="SMART" id="SM00646"/>
    </source>
</evidence>
<keyword evidence="6" id="KW-1185">Reference proteome</keyword>
<dbReference type="RefSeq" id="WP_209345190.1">
    <property type="nucleotide sequence ID" value="NZ_JAGIQL010000217.1"/>
</dbReference>
<comment type="caution">
    <text evidence="5">The sequence shown here is derived from an EMBL/GenBank/DDBJ whole genome shotgun (WGS) entry which is preliminary data.</text>
</comment>
<sequence>MRAAALGAALAAASCVLAGCHGIGTAGHVAGSDGPETRAATPSPTAPTTTPSATASARPLAGKVVAVDPGHNPDNHLHTAEINKQVAVGNGHKECDTTGTSTNDGYAEADFTLDVAHRLRTLLEKQGAKVVLTYDGDRPWGPCVTERAEAGNKAGADAALSIHADGAPVGRRGFHVIMPGRVDEGGADTTSIVRPSHTLGTDLRNAFQRVTGSARSNYIGSGTGLDTRTDLGGLNLSTVPKVFIECGNMRDPKDAALLKSPAWRQKAALGMAEGIEKYLK</sequence>
<evidence type="ECO:0000256" key="2">
    <source>
        <dbReference type="SAM" id="MobiDB-lite"/>
    </source>
</evidence>
<dbReference type="GO" id="GO:0009253">
    <property type="term" value="P:peptidoglycan catabolic process"/>
    <property type="evidence" value="ECO:0007669"/>
    <property type="project" value="InterPro"/>
</dbReference>
<dbReference type="InterPro" id="IPR002508">
    <property type="entry name" value="MurNAc-LAA_cat"/>
</dbReference>
<dbReference type="SUPFAM" id="SSF53187">
    <property type="entry name" value="Zn-dependent exopeptidases"/>
    <property type="match status" value="1"/>
</dbReference>
<evidence type="ECO:0000313" key="6">
    <source>
        <dbReference type="Proteomes" id="UP000670475"/>
    </source>
</evidence>
<feature type="domain" description="MurNAc-LAA" evidence="4">
    <location>
        <begin position="148"/>
        <end position="276"/>
    </location>
</feature>
<feature type="compositionally biased region" description="Low complexity" evidence="2">
    <location>
        <begin position="37"/>
        <end position="58"/>
    </location>
</feature>
<dbReference type="GO" id="GO:0008745">
    <property type="term" value="F:N-acetylmuramoyl-L-alanine amidase activity"/>
    <property type="evidence" value="ECO:0007669"/>
    <property type="project" value="InterPro"/>
</dbReference>
<feature type="chain" id="PRO_5039017156" evidence="3">
    <location>
        <begin position="19"/>
        <end position="280"/>
    </location>
</feature>
<evidence type="ECO:0000313" key="5">
    <source>
        <dbReference type="EMBL" id="MBP0461670.1"/>
    </source>
</evidence>
<dbReference type="SMART" id="SM00646">
    <property type="entry name" value="Ami_3"/>
    <property type="match status" value="1"/>
</dbReference>
<gene>
    <name evidence="5" type="ORF">JFN87_30055</name>
</gene>
<keyword evidence="1" id="KW-0378">Hydrolase</keyword>
<dbReference type="Pfam" id="PF01520">
    <property type="entry name" value="Amidase_3"/>
    <property type="match status" value="1"/>
</dbReference>
<accession>A0A940MEU8</accession>
<dbReference type="PANTHER" id="PTHR30404">
    <property type="entry name" value="N-ACETYLMURAMOYL-L-ALANINE AMIDASE"/>
    <property type="match status" value="1"/>
</dbReference>
<keyword evidence="3" id="KW-0732">Signal</keyword>
<evidence type="ECO:0000256" key="3">
    <source>
        <dbReference type="SAM" id="SignalP"/>
    </source>
</evidence>
<feature type="region of interest" description="Disordered" evidence="2">
    <location>
        <begin position="30"/>
        <end position="58"/>
    </location>
</feature>
<dbReference type="EMBL" id="JAGIQL010000217">
    <property type="protein sequence ID" value="MBP0461670.1"/>
    <property type="molecule type" value="Genomic_DNA"/>
</dbReference>
<evidence type="ECO:0000256" key="1">
    <source>
        <dbReference type="ARBA" id="ARBA00022801"/>
    </source>
</evidence>
<dbReference type="InterPro" id="IPR050695">
    <property type="entry name" value="N-acetylmuramoyl_amidase_3"/>
</dbReference>
<protein>
    <submittedName>
        <fullName evidence="5">N-acetylmuramoyl-L-alanine amidase</fullName>
    </submittedName>
</protein>
<feature type="signal peptide" evidence="3">
    <location>
        <begin position="1"/>
        <end position="18"/>
    </location>
</feature>
<dbReference type="GO" id="GO:0030288">
    <property type="term" value="C:outer membrane-bounded periplasmic space"/>
    <property type="evidence" value="ECO:0007669"/>
    <property type="project" value="TreeGrafter"/>
</dbReference>
<dbReference type="Proteomes" id="UP000670475">
    <property type="component" value="Unassembled WGS sequence"/>
</dbReference>
<dbReference type="AlphaFoldDB" id="A0A940MEU8"/>